<evidence type="ECO:0000313" key="2">
    <source>
        <dbReference type="Proteomes" id="UP001396334"/>
    </source>
</evidence>
<organism evidence="1 2">
    <name type="scientific">Hibiscus sabdariffa</name>
    <name type="common">roselle</name>
    <dbReference type="NCBI Taxonomy" id="183260"/>
    <lineage>
        <taxon>Eukaryota</taxon>
        <taxon>Viridiplantae</taxon>
        <taxon>Streptophyta</taxon>
        <taxon>Embryophyta</taxon>
        <taxon>Tracheophyta</taxon>
        <taxon>Spermatophyta</taxon>
        <taxon>Magnoliopsida</taxon>
        <taxon>eudicotyledons</taxon>
        <taxon>Gunneridae</taxon>
        <taxon>Pentapetalae</taxon>
        <taxon>rosids</taxon>
        <taxon>malvids</taxon>
        <taxon>Malvales</taxon>
        <taxon>Malvaceae</taxon>
        <taxon>Malvoideae</taxon>
        <taxon>Hibiscus</taxon>
    </lineage>
</organism>
<dbReference type="EMBL" id="JBBPBN010000020">
    <property type="protein sequence ID" value="KAK9017624.1"/>
    <property type="molecule type" value="Genomic_DNA"/>
</dbReference>
<name>A0ABR2RXP5_9ROSI</name>
<keyword evidence="2" id="KW-1185">Reference proteome</keyword>
<comment type="caution">
    <text evidence="1">The sequence shown here is derived from an EMBL/GenBank/DDBJ whole genome shotgun (WGS) entry which is preliminary data.</text>
</comment>
<gene>
    <name evidence="1" type="ORF">V6N11_080100</name>
</gene>
<accession>A0ABR2RXP5</accession>
<sequence length="134" mass="15548">MADLAEVAGNLKGSLYYARERSRTTPEVWILSFFCLIWSVWLHRNEVIFKDFKPDRRQLFDLFSLRLGWWCKAKWPNMGSSVTDLSSNLHNLSYIRNRSIEVNQKSWISPRTGQLKFNMDGVVRGSFGDASIAV</sequence>
<protein>
    <submittedName>
        <fullName evidence="1">Uncharacterized protein</fullName>
    </submittedName>
</protein>
<proteinExistence type="predicted"/>
<reference evidence="1 2" key="1">
    <citation type="journal article" date="2024" name="G3 (Bethesda)">
        <title>Genome assembly of Hibiscus sabdariffa L. provides insights into metabolisms of medicinal natural products.</title>
        <authorList>
            <person name="Kim T."/>
        </authorList>
    </citation>
    <scope>NUCLEOTIDE SEQUENCE [LARGE SCALE GENOMIC DNA]</scope>
    <source>
        <strain evidence="1">TK-2024</strain>
        <tissue evidence="1">Old leaves</tissue>
    </source>
</reference>
<evidence type="ECO:0000313" key="1">
    <source>
        <dbReference type="EMBL" id="KAK9017624.1"/>
    </source>
</evidence>
<dbReference type="Proteomes" id="UP001396334">
    <property type="component" value="Unassembled WGS sequence"/>
</dbReference>